<evidence type="ECO:0000256" key="1">
    <source>
        <dbReference type="PROSITE-ProRule" id="PRU10141"/>
    </source>
</evidence>
<protein>
    <recommendedName>
        <fullName evidence="4">Protein kinase domain-containing protein</fullName>
    </recommendedName>
</protein>
<dbReference type="PROSITE" id="PS00107">
    <property type="entry name" value="PROTEIN_KINASE_ATP"/>
    <property type="match status" value="1"/>
</dbReference>
<dbReference type="InterPro" id="IPR011009">
    <property type="entry name" value="Kinase-like_dom_sf"/>
</dbReference>
<keyword evidence="1" id="KW-0547">Nucleotide-binding</keyword>
<dbReference type="SUPFAM" id="SSF56112">
    <property type="entry name" value="Protein kinase-like (PK-like)"/>
    <property type="match status" value="1"/>
</dbReference>
<reference evidence="2 3" key="1">
    <citation type="submission" date="2021-06" db="EMBL/GenBank/DDBJ databases">
        <authorList>
            <person name="Palmer J.M."/>
        </authorList>
    </citation>
    <scope>NUCLEOTIDE SEQUENCE [LARGE SCALE GENOMIC DNA]</scope>
    <source>
        <strain evidence="2 3">XC_2019</strain>
        <tissue evidence="2">Muscle</tissue>
    </source>
</reference>
<name>A0ABV0QSS6_9TELE</name>
<dbReference type="InterPro" id="IPR017441">
    <property type="entry name" value="Protein_kinase_ATP_BS"/>
</dbReference>
<feature type="binding site" evidence="1">
    <location>
        <position position="28"/>
    </location>
    <ligand>
        <name>ATP</name>
        <dbReference type="ChEBI" id="CHEBI:30616"/>
    </ligand>
</feature>
<evidence type="ECO:0000313" key="3">
    <source>
        <dbReference type="Proteomes" id="UP001434883"/>
    </source>
</evidence>
<evidence type="ECO:0000313" key="2">
    <source>
        <dbReference type="EMBL" id="MEQ2198593.1"/>
    </source>
</evidence>
<sequence>NLIKVGEGSYGIVKKAVCLKTGEYVALKVHKVGSERGMRERVVLSRSAERSPAHHSDVRMFYQREPDRDGDAMLMSRSVIALFTTSNTDENANICQEPGGKWAPFNMILINAPSYLKSASLRETGNVAGLG</sequence>
<dbReference type="EMBL" id="JAHRIN010019955">
    <property type="protein sequence ID" value="MEQ2198593.1"/>
    <property type="molecule type" value="Genomic_DNA"/>
</dbReference>
<dbReference type="Gene3D" id="3.30.200.20">
    <property type="entry name" value="Phosphorylase Kinase, domain 1"/>
    <property type="match status" value="1"/>
</dbReference>
<feature type="non-terminal residue" evidence="2">
    <location>
        <position position="131"/>
    </location>
</feature>
<accession>A0ABV0QSS6</accession>
<keyword evidence="3" id="KW-1185">Reference proteome</keyword>
<proteinExistence type="predicted"/>
<comment type="caution">
    <text evidence="2">The sequence shown here is derived from an EMBL/GenBank/DDBJ whole genome shotgun (WGS) entry which is preliminary data.</text>
</comment>
<evidence type="ECO:0008006" key="4">
    <source>
        <dbReference type="Google" id="ProtNLM"/>
    </source>
</evidence>
<gene>
    <name evidence="2" type="ORF">XENOCAPTIV_015213</name>
</gene>
<organism evidence="2 3">
    <name type="scientific">Xenoophorus captivus</name>
    <dbReference type="NCBI Taxonomy" id="1517983"/>
    <lineage>
        <taxon>Eukaryota</taxon>
        <taxon>Metazoa</taxon>
        <taxon>Chordata</taxon>
        <taxon>Craniata</taxon>
        <taxon>Vertebrata</taxon>
        <taxon>Euteleostomi</taxon>
        <taxon>Actinopterygii</taxon>
        <taxon>Neopterygii</taxon>
        <taxon>Teleostei</taxon>
        <taxon>Neoteleostei</taxon>
        <taxon>Acanthomorphata</taxon>
        <taxon>Ovalentaria</taxon>
        <taxon>Atherinomorphae</taxon>
        <taxon>Cyprinodontiformes</taxon>
        <taxon>Goodeidae</taxon>
        <taxon>Xenoophorus</taxon>
    </lineage>
</organism>
<keyword evidence="1" id="KW-0067">ATP-binding</keyword>
<feature type="non-terminal residue" evidence="2">
    <location>
        <position position="1"/>
    </location>
</feature>
<dbReference type="Proteomes" id="UP001434883">
    <property type="component" value="Unassembled WGS sequence"/>
</dbReference>